<sequence length="180" mass="19539">MTAPFVRPLGEDDWPAVEAIYREGIDSGHATFESSPPTWEGFDAGKHPDLRIVAVDDSGVLGWAAASPVSGRPVYSGVVEHSVYVAATARGRGVGGLLLAGLIDIAERHGIWTIQSSIFPENIASLQLHQRHGFREVGRRERIALMGYGPEAGVWRDTILVERRSALWPRDGNVRSESSG</sequence>
<dbReference type="PROSITE" id="PS51186">
    <property type="entry name" value="GNAT"/>
    <property type="match status" value="1"/>
</dbReference>
<accession>A0A841AJ79</accession>
<evidence type="ECO:0000256" key="2">
    <source>
        <dbReference type="ARBA" id="ARBA00023315"/>
    </source>
</evidence>
<protein>
    <submittedName>
        <fullName evidence="4">Phosphinothricin acetyltransferase</fullName>
        <ecNumber evidence="4">2.3.1.183</ecNumber>
    </submittedName>
</protein>
<name>A0A841AJ79_9MICO</name>
<dbReference type="Pfam" id="PF00583">
    <property type="entry name" value="Acetyltransf_1"/>
    <property type="match status" value="1"/>
</dbReference>
<dbReference type="Gene3D" id="3.40.630.30">
    <property type="match status" value="1"/>
</dbReference>
<dbReference type="EC" id="2.3.1.183" evidence="4"/>
<keyword evidence="1 4" id="KW-0808">Transferase</keyword>
<evidence type="ECO:0000313" key="5">
    <source>
        <dbReference type="Proteomes" id="UP000536685"/>
    </source>
</evidence>
<keyword evidence="2 4" id="KW-0012">Acyltransferase</keyword>
<proteinExistence type="predicted"/>
<dbReference type="EMBL" id="JACHMJ010000001">
    <property type="protein sequence ID" value="MBB5843960.1"/>
    <property type="molecule type" value="Genomic_DNA"/>
</dbReference>
<dbReference type="RefSeq" id="WP_184237626.1">
    <property type="nucleotide sequence ID" value="NZ_JACHMJ010000001.1"/>
</dbReference>
<dbReference type="GO" id="GO:0102971">
    <property type="term" value="F:phosphinothricin N-acetyltransferase activity"/>
    <property type="evidence" value="ECO:0007669"/>
    <property type="project" value="UniProtKB-EC"/>
</dbReference>
<evidence type="ECO:0000259" key="3">
    <source>
        <dbReference type="PROSITE" id="PS51186"/>
    </source>
</evidence>
<reference evidence="4 5" key="1">
    <citation type="submission" date="2020-08" db="EMBL/GenBank/DDBJ databases">
        <title>Sequencing the genomes of 1000 actinobacteria strains.</title>
        <authorList>
            <person name="Klenk H.-P."/>
        </authorList>
    </citation>
    <scope>NUCLEOTIDE SEQUENCE [LARGE SCALE GENOMIC DNA]</scope>
    <source>
        <strain evidence="4 5">DSM 105784</strain>
    </source>
</reference>
<dbReference type="PANTHER" id="PTHR43072:SF23">
    <property type="entry name" value="UPF0039 PROTEIN C11D3.02C"/>
    <property type="match status" value="1"/>
</dbReference>
<dbReference type="Proteomes" id="UP000536685">
    <property type="component" value="Unassembled WGS sequence"/>
</dbReference>
<keyword evidence="5" id="KW-1185">Reference proteome</keyword>
<gene>
    <name evidence="4" type="ORF">HD599_002283</name>
</gene>
<evidence type="ECO:0000313" key="4">
    <source>
        <dbReference type="EMBL" id="MBB5843960.1"/>
    </source>
</evidence>
<evidence type="ECO:0000256" key="1">
    <source>
        <dbReference type="ARBA" id="ARBA00022679"/>
    </source>
</evidence>
<dbReference type="InterPro" id="IPR016181">
    <property type="entry name" value="Acyl_CoA_acyltransferase"/>
</dbReference>
<organism evidence="4 5">
    <name type="scientific">Conyzicola lurida</name>
    <dbReference type="NCBI Taxonomy" id="1172621"/>
    <lineage>
        <taxon>Bacteria</taxon>
        <taxon>Bacillati</taxon>
        <taxon>Actinomycetota</taxon>
        <taxon>Actinomycetes</taxon>
        <taxon>Micrococcales</taxon>
        <taxon>Microbacteriaceae</taxon>
        <taxon>Conyzicola</taxon>
    </lineage>
</organism>
<feature type="domain" description="N-acetyltransferase" evidence="3">
    <location>
        <begin position="4"/>
        <end position="151"/>
    </location>
</feature>
<dbReference type="SUPFAM" id="SSF55729">
    <property type="entry name" value="Acyl-CoA N-acyltransferases (Nat)"/>
    <property type="match status" value="1"/>
</dbReference>
<comment type="caution">
    <text evidence="4">The sequence shown here is derived from an EMBL/GenBank/DDBJ whole genome shotgun (WGS) entry which is preliminary data.</text>
</comment>
<dbReference type="AlphaFoldDB" id="A0A841AJ79"/>
<dbReference type="InterPro" id="IPR000182">
    <property type="entry name" value="GNAT_dom"/>
</dbReference>
<dbReference type="PANTHER" id="PTHR43072">
    <property type="entry name" value="N-ACETYLTRANSFERASE"/>
    <property type="match status" value="1"/>
</dbReference>